<evidence type="ECO:0000256" key="1">
    <source>
        <dbReference type="SAM" id="Phobius"/>
    </source>
</evidence>
<gene>
    <name evidence="2" type="ORF">SAMN06265827_10188</name>
</gene>
<keyword evidence="3" id="KW-1185">Reference proteome</keyword>
<keyword evidence="1" id="KW-0812">Transmembrane</keyword>
<evidence type="ECO:0000313" key="3">
    <source>
        <dbReference type="Proteomes" id="UP000219573"/>
    </source>
</evidence>
<evidence type="ECO:0000313" key="2">
    <source>
        <dbReference type="EMBL" id="SNY05570.1"/>
    </source>
</evidence>
<dbReference type="AlphaFoldDB" id="A0A285F2N2"/>
<dbReference type="RefSeq" id="WP_097016135.1">
    <property type="nucleotide sequence ID" value="NZ_OBDZ01000001.1"/>
</dbReference>
<reference evidence="3" key="1">
    <citation type="submission" date="2017-09" db="EMBL/GenBank/DDBJ databases">
        <authorList>
            <person name="Varghese N."/>
            <person name="Submissions S."/>
        </authorList>
    </citation>
    <scope>NUCLEOTIDE SEQUENCE [LARGE SCALE GENOMIC DNA]</scope>
    <source>
        <strain evidence="3">MSL47</strain>
    </source>
</reference>
<dbReference type="Proteomes" id="UP000219573">
    <property type="component" value="Unassembled WGS sequence"/>
</dbReference>
<name>A0A285F2N2_9FIRM</name>
<proteinExistence type="predicted"/>
<keyword evidence="1" id="KW-1133">Transmembrane helix</keyword>
<organism evidence="2 3">
    <name type="scientific">Orenia metallireducens</name>
    <dbReference type="NCBI Taxonomy" id="1413210"/>
    <lineage>
        <taxon>Bacteria</taxon>
        <taxon>Bacillati</taxon>
        <taxon>Bacillota</taxon>
        <taxon>Clostridia</taxon>
        <taxon>Halanaerobiales</taxon>
        <taxon>Halobacteroidaceae</taxon>
        <taxon>Orenia</taxon>
    </lineage>
</organism>
<protein>
    <submittedName>
        <fullName evidence="2">Uncharacterized protein</fullName>
    </submittedName>
</protein>
<sequence length="134" mass="15484">MFRLIKRVIGLSIMIIFIAIAIFAYNLYQSEDFNDLNISKLVEYPLEKFQELLGENKEIIKVLNDLQDDGIKLNQQLVAKISEEVEGNGDKIEVIKVVGEELLKDNPDYDRVLEELNKLGIDISKEELMKLKKE</sequence>
<dbReference type="EMBL" id="OBDZ01000001">
    <property type="protein sequence ID" value="SNY05570.1"/>
    <property type="molecule type" value="Genomic_DNA"/>
</dbReference>
<feature type="transmembrane region" description="Helical" evidence="1">
    <location>
        <begin position="7"/>
        <end position="28"/>
    </location>
</feature>
<accession>A0A285F2N2</accession>
<keyword evidence="1" id="KW-0472">Membrane</keyword>